<comment type="caution">
    <text evidence="6">The sequence shown here is derived from an EMBL/GenBank/DDBJ whole genome shotgun (WGS) entry which is preliminary data.</text>
</comment>
<keyword evidence="7" id="KW-1185">Reference proteome</keyword>
<dbReference type="Gene3D" id="3.90.79.10">
    <property type="entry name" value="Nucleoside Triphosphate Pyrophosphohydrolase"/>
    <property type="match status" value="1"/>
</dbReference>
<gene>
    <name evidence="6" type="ORF">VK792_12175</name>
</gene>
<name>A0ABU6HJJ2_9RHOB</name>
<dbReference type="PANTHER" id="PTHR12629:SF0">
    <property type="entry name" value="DIPHOSPHOINOSITOL-POLYPHOSPHATE DIPHOSPHATASE"/>
    <property type="match status" value="1"/>
</dbReference>
<dbReference type="PROSITE" id="PS51462">
    <property type="entry name" value="NUDIX"/>
    <property type="match status" value="1"/>
</dbReference>
<keyword evidence="4" id="KW-0460">Magnesium</keyword>
<evidence type="ECO:0000259" key="5">
    <source>
        <dbReference type="PROSITE" id="PS51462"/>
    </source>
</evidence>
<comment type="cofactor">
    <cofactor evidence="1">
        <name>Mg(2+)</name>
        <dbReference type="ChEBI" id="CHEBI:18420"/>
    </cofactor>
</comment>
<dbReference type="EMBL" id="JAYLLH010000016">
    <property type="protein sequence ID" value="MEC3862044.1"/>
    <property type="molecule type" value="Genomic_DNA"/>
</dbReference>
<dbReference type="GO" id="GO:0016787">
    <property type="term" value="F:hydrolase activity"/>
    <property type="evidence" value="ECO:0007669"/>
    <property type="project" value="UniProtKB-KW"/>
</dbReference>
<dbReference type="CDD" id="cd04666">
    <property type="entry name" value="NUDIX_DIPP2_like_Nudt4"/>
    <property type="match status" value="1"/>
</dbReference>
<protein>
    <submittedName>
        <fullName evidence="6">NUDIX hydrolase</fullName>
    </submittedName>
</protein>
<accession>A0ABU6HJJ2</accession>
<dbReference type="InterPro" id="IPR015797">
    <property type="entry name" value="NUDIX_hydrolase-like_dom_sf"/>
</dbReference>
<evidence type="ECO:0000256" key="4">
    <source>
        <dbReference type="ARBA" id="ARBA00022842"/>
    </source>
</evidence>
<evidence type="ECO:0000256" key="1">
    <source>
        <dbReference type="ARBA" id="ARBA00001946"/>
    </source>
</evidence>
<dbReference type="Proteomes" id="UP001348149">
    <property type="component" value="Unassembled WGS sequence"/>
</dbReference>
<dbReference type="Pfam" id="PF00293">
    <property type="entry name" value="NUDIX"/>
    <property type="match status" value="1"/>
</dbReference>
<keyword evidence="3 6" id="KW-0378">Hydrolase</keyword>
<keyword evidence="2" id="KW-0479">Metal-binding</keyword>
<evidence type="ECO:0000256" key="2">
    <source>
        <dbReference type="ARBA" id="ARBA00022723"/>
    </source>
</evidence>
<evidence type="ECO:0000313" key="6">
    <source>
        <dbReference type="EMBL" id="MEC3862044.1"/>
    </source>
</evidence>
<dbReference type="RefSeq" id="WP_326297781.1">
    <property type="nucleotide sequence ID" value="NZ_JAYLLH010000016.1"/>
</dbReference>
<evidence type="ECO:0000313" key="7">
    <source>
        <dbReference type="Proteomes" id="UP001348149"/>
    </source>
</evidence>
<feature type="domain" description="Nudix hydrolase" evidence="5">
    <location>
        <begin position="19"/>
        <end position="151"/>
    </location>
</feature>
<evidence type="ECO:0000256" key="3">
    <source>
        <dbReference type="ARBA" id="ARBA00022801"/>
    </source>
</evidence>
<sequence length="157" mass="17847">MKSAPHLLHDLDGSNTEIATQYAALCLRVRKKKLQVLMITSRRNRRWVLPKGWPMDGKSGAETAAQEAWEEAGVRGKCSNDSIGMYTYIKEAEKKEEVDQPCAVMVYPLKVKSLAGKHPEKGQRVRKWMSCKKAARKVWEPELAELLRGLKQDVLKL</sequence>
<proteinExistence type="predicted"/>
<organism evidence="6 7">
    <name type="scientific">Mesobacterium hydrothermale</name>
    <dbReference type="NCBI Taxonomy" id="3111907"/>
    <lineage>
        <taxon>Bacteria</taxon>
        <taxon>Pseudomonadati</taxon>
        <taxon>Pseudomonadota</taxon>
        <taxon>Alphaproteobacteria</taxon>
        <taxon>Rhodobacterales</taxon>
        <taxon>Roseobacteraceae</taxon>
        <taxon>Mesobacterium</taxon>
    </lineage>
</organism>
<dbReference type="InterPro" id="IPR047198">
    <property type="entry name" value="DDP-like_NUDIX"/>
</dbReference>
<dbReference type="PANTHER" id="PTHR12629">
    <property type="entry name" value="DIPHOSPHOINOSITOL POLYPHOSPHATE PHOSPHOHYDROLASE"/>
    <property type="match status" value="1"/>
</dbReference>
<dbReference type="InterPro" id="IPR000086">
    <property type="entry name" value="NUDIX_hydrolase_dom"/>
</dbReference>
<reference evidence="6 7" key="1">
    <citation type="submission" date="2024-01" db="EMBL/GenBank/DDBJ databases">
        <title>Mesobacterium rodlantinim sp. nov., isolated from shallow sea hydrothermal systems off Kueishantao Island.</title>
        <authorList>
            <person name="Su Z."/>
            <person name="Tang K."/>
        </authorList>
    </citation>
    <scope>NUCLEOTIDE SEQUENCE [LARGE SCALE GENOMIC DNA]</scope>
    <source>
        <strain evidence="6 7">TK19101</strain>
    </source>
</reference>
<dbReference type="SUPFAM" id="SSF55811">
    <property type="entry name" value="Nudix"/>
    <property type="match status" value="1"/>
</dbReference>